<evidence type="ECO:0000256" key="8">
    <source>
        <dbReference type="ARBA" id="ARBA00033102"/>
    </source>
</evidence>
<evidence type="ECO:0000256" key="7">
    <source>
        <dbReference type="ARBA" id="ARBA00022679"/>
    </source>
</evidence>
<protein>
    <recommendedName>
        <fullName evidence="4">nicotinate-nucleotide diphosphorylase (carboxylating)</fullName>
        <ecNumber evidence="4">2.4.2.19</ecNumber>
    </recommendedName>
    <alternativeName>
        <fullName evidence="8">Quinolinate phosphoribosyltransferase [decarboxylating]</fullName>
    </alternativeName>
</protein>
<sequence length="285" mass="31670">MISKEQFEKEIEIIIENSLREDIGDGDHSSLACIPAEATGKAKLLVKDEGIIAGIDFARRVFEKVDPALKMEVLMEDGSRAKKRDVAFYVEGPSQSILKAERLVLNAMQRMSAIATKTRTFVDRLEGTNTKILDTRKTTPGIRALEKWAVKIGGGENHRFALYDMIMLKDNHIDFAGGIKTAIEKTQTYLKEKGLDLKIIVEARDLEEIRQILESGGIHRILLDNFTYEETRKAVELIDGKCQTESSGGITLETAKLYADCGVDYISSGALTHSVHNLDLSLKAV</sequence>
<dbReference type="EC" id="2.4.2.19" evidence="4"/>
<dbReference type="Gene3D" id="3.90.1170.20">
    <property type="entry name" value="Quinolinate phosphoribosyl transferase, N-terminal domain"/>
    <property type="match status" value="1"/>
</dbReference>
<dbReference type="RefSeq" id="WP_380736259.1">
    <property type="nucleotide sequence ID" value="NZ_JBHTJP010000002.1"/>
</dbReference>
<dbReference type="GO" id="GO:0004514">
    <property type="term" value="F:nicotinate-nucleotide diphosphorylase (carboxylating) activity"/>
    <property type="evidence" value="ECO:0007669"/>
    <property type="project" value="UniProtKB-EC"/>
</dbReference>
<comment type="caution">
    <text evidence="12">The sequence shown here is derived from an EMBL/GenBank/DDBJ whole genome shotgun (WGS) entry which is preliminary data.</text>
</comment>
<reference evidence="13" key="1">
    <citation type="journal article" date="2019" name="Int. J. Syst. Evol. Microbiol.">
        <title>The Global Catalogue of Microorganisms (GCM) 10K type strain sequencing project: providing services to taxonomists for standard genome sequencing and annotation.</title>
        <authorList>
            <consortium name="The Broad Institute Genomics Platform"/>
            <consortium name="The Broad Institute Genome Sequencing Center for Infectious Disease"/>
            <person name="Wu L."/>
            <person name="Ma J."/>
        </authorList>
    </citation>
    <scope>NUCLEOTIDE SEQUENCE [LARGE SCALE GENOMIC DNA]</scope>
    <source>
        <strain evidence="13">CCUG 60898</strain>
    </source>
</reference>
<evidence type="ECO:0000256" key="3">
    <source>
        <dbReference type="ARBA" id="ARBA00009400"/>
    </source>
</evidence>
<dbReference type="InterPro" id="IPR002638">
    <property type="entry name" value="Quinolinate_PRibosylTrfase_C"/>
</dbReference>
<comment type="pathway">
    <text evidence="2">Cofactor biosynthesis; NAD(+) biosynthesis; nicotinate D-ribonucleotide from quinolinate: step 1/1.</text>
</comment>
<organism evidence="12 13">
    <name type="scientific">Salinimicrobium gaetbulicola</name>
    <dbReference type="NCBI Taxonomy" id="999702"/>
    <lineage>
        <taxon>Bacteria</taxon>
        <taxon>Pseudomonadati</taxon>
        <taxon>Bacteroidota</taxon>
        <taxon>Flavobacteriia</taxon>
        <taxon>Flavobacteriales</taxon>
        <taxon>Flavobacteriaceae</taxon>
        <taxon>Salinimicrobium</taxon>
    </lineage>
</organism>
<dbReference type="Pfam" id="PF02749">
    <property type="entry name" value="QRPTase_N"/>
    <property type="match status" value="1"/>
</dbReference>
<gene>
    <name evidence="12" type="primary">nadC</name>
    <name evidence="12" type="ORF">ACFQ1G_00445</name>
</gene>
<dbReference type="PANTHER" id="PTHR32179">
    <property type="entry name" value="NICOTINATE-NUCLEOTIDE PYROPHOSPHORYLASE [CARBOXYLATING]"/>
    <property type="match status" value="1"/>
</dbReference>
<keyword evidence="13" id="KW-1185">Reference proteome</keyword>
<evidence type="ECO:0000259" key="10">
    <source>
        <dbReference type="Pfam" id="PF01729"/>
    </source>
</evidence>
<dbReference type="PANTHER" id="PTHR32179:SF3">
    <property type="entry name" value="NICOTINATE-NUCLEOTIDE PYROPHOSPHORYLASE [CARBOXYLATING]"/>
    <property type="match status" value="1"/>
</dbReference>
<feature type="domain" description="Quinolinate phosphoribosyl transferase C-terminal" evidence="10">
    <location>
        <begin position="114"/>
        <end position="283"/>
    </location>
</feature>
<dbReference type="Gene3D" id="3.20.20.70">
    <property type="entry name" value="Aldolase class I"/>
    <property type="match status" value="1"/>
</dbReference>
<proteinExistence type="inferred from homology"/>
<keyword evidence="7 9" id="KW-0808">Transferase</keyword>
<dbReference type="CDD" id="cd01572">
    <property type="entry name" value="QPRTase"/>
    <property type="match status" value="1"/>
</dbReference>
<dbReference type="InterPro" id="IPR004393">
    <property type="entry name" value="NadC"/>
</dbReference>
<keyword evidence="5" id="KW-0662">Pyridine nucleotide biosynthesis</keyword>
<dbReference type="InterPro" id="IPR022412">
    <property type="entry name" value="Quinolinate_PRibosylTrfase_N"/>
</dbReference>
<evidence type="ECO:0000256" key="2">
    <source>
        <dbReference type="ARBA" id="ARBA00004893"/>
    </source>
</evidence>
<dbReference type="InterPro" id="IPR036068">
    <property type="entry name" value="Nicotinate_pribotase-like_C"/>
</dbReference>
<dbReference type="InterPro" id="IPR027277">
    <property type="entry name" value="NadC/ModD"/>
</dbReference>
<accession>A0ABW3IB26</accession>
<dbReference type="PIRSF" id="PIRSF006250">
    <property type="entry name" value="NadC_ModD"/>
    <property type="match status" value="1"/>
</dbReference>
<name>A0ABW3IB26_9FLAO</name>
<dbReference type="SUPFAM" id="SSF54675">
    <property type="entry name" value="Nicotinate/Quinolinate PRTase N-terminal domain-like"/>
    <property type="match status" value="1"/>
</dbReference>
<evidence type="ECO:0000256" key="6">
    <source>
        <dbReference type="ARBA" id="ARBA00022676"/>
    </source>
</evidence>
<evidence type="ECO:0000313" key="12">
    <source>
        <dbReference type="EMBL" id="MFD0975247.1"/>
    </source>
</evidence>
<feature type="domain" description="Quinolinate phosphoribosyl transferase N-terminal" evidence="11">
    <location>
        <begin position="28"/>
        <end position="112"/>
    </location>
</feature>
<evidence type="ECO:0000313" key="13">
    <source>
        <dbReference type="Proteomes" id="UP001597100"/>
    </source>
</evidence>
<comment type="similarity">
    <text evidence="3 9">Belongs to the NadC/ModD family.</text>
</comment>
<comment type="function">
    <text evidence="1">Involved in the catabolism of quinolinic acid (QA).</text>
</comment>
<keyword evidence="6 9" id="KW-0328">Glycosyltransferase</keyword>
<dbReference type="SUPFAM" id="SSF51690">
    <property type="entry name" value="Nicotinate/Quinolinate PRTase C-terminal domain-like"/>
    <property type="match status" value="1"/>
</dbReference>
<evidence type="ECO:0000256" key="9">
    <source>
        <dbReference type="PIRNR" id="PIRNR006250"/>
    </source>
</evidence>
<evidence type="ECO:0000256" key="4">
    <source>
        <dbReference type="ARBA" id="ARBA00011944"/>
    </source>
</evidence>
<evidence type="ECO:0000256" key="1">
    <source>
        <dbReference type="ARBA" id="ARBA00003237"/>
    </source>
</evidence>
<dbReference type="NCBIfam" id="TIGR00078">
    <property type="entry name" value="nadC"/>
    <property type="match status" value="1"/>
</dbReference>
<evidence type="ECO:0000256" key="5">
    <source>
        <dbReference type="ARBA" id="ARBA00022642"/>
    </source>
</evidence>
<evidence type="ECO:0000259" key="11">
    <source>
        <dbReference type="Pfam" id="PF02749"/>
    </source>
</evidence>
<dbReference type="InterPro" id="IPR037128">
    <property type="entry name" value="Quinolinate_PRibosylTase_N_sf"/>
</dbReference>
<dbReference type="EMBL" id="JBHTJP010000002">
    <property type="protein sequence ID" value="MFD0975247.1"/>
    <property type="molecule type" value="Genomic_DNA"/>
</dbReference>
<dbReference type="Pfam" id="PF01729">
    <property type="entry name" value="QRPTase_C"/>
    <property type="match status" value="1"/>
</dbReference>
<dbReference type="InterPro" id="IPR013785">
    <property type="entry name" value="Aldolase_TIM"/>
</dbReference>
<dbReference type="Proteomes" id="UP001597100">
    <property type="component" value="Unassembled WGS sequence"/>
</dbReference>